<dbReference type="Pfam" id="PF21834">
    <property type="entry name" value="DUF6894"/>
    <property type="match status" value="1"/>
</dbReference>
<evidence type="ECO:0000313" key="3">
    <source>
        <dbReference type="Proteomes" id="UP000323142"/>
    </source>
</evidence>
<evidence type="ECO:0000259" key="1">
    <source>
        <dbReference type="Pfam" id="PF21834"/>
    </source>
</evidence>
<dbReference type="RefSeq" id="WP_149819662.1">
    <property type="nucleotide sequence ID" value="NZ_VUOA01000029.1"/>
</dbReference>
<keyword evidence="3" id="KW-1185">Reference proteome</keyword>
<proteinExistence type="predicted"/>
<organism evidence="2 3">
    <name type="scientific">Salinarimonas soli</name>
    <dbReference type="NCBI Taxonomy" id="1638099"/>
    <lineage>
        <taxon>Bacteria</taxon>
        <taxon>Pseudomonadati</taxon>
        <taxon>Pseudomonadota</taxon>
        <taxon>Alphaproteobacteria</taxon>
        <taxon>Hyphomicrobiales</taxon>
        <taxon>Salinarimonadaceae</taxon>
        <taxon>Salinarimonas</taxon>
    </lineage>
</organism>
<name>A0A5B2VCK8_9HYPH</name>
<dbReference type="AlphaFoldDB" id="A0A5B2VCK8"/>
<protein>
    <recommendedName>
        <fullName evidence="1">DUF6894 domain-containing protein</fullName>
    </recommendedName>
</protein>
<dbReference type="Proteomes" id="UP000323142">
    <property type="component" value="Unassembled WGS sequence"/>
</dbReference>
<dbReference type="InterPro" id="IPR054189">
    <property type="entry name" value="DUF6894"/>
</dbReference>
<reference evidence="2 3" key="2">
    <citation type="submission" date="2019-09" db="EMBL/GenBank/DDBJ databases">
        <authorList>
            <person name="Jin C."/>
        </authorList>
    </citation>
    <scope>NUCLEOTIDE SEQUENCE [LARGE SCALE GENOMIC DNA]</scope>
    <source>
        <strain evidence="2 3">BN140002</strain>
    </source>
</reference>
<gene>
    <name evidence="2" type="ORF">F0L46_16885</name>
</gene>
<feature type="domain" description="DUF6894" evidence="1">
    <location>
        <begin position="3"/>
        <end position="72"/>
    </location>
</feature>
<evidence type="ECO:0000313" key="2">
    <source>
        <dbReference type="EMBL" id="KAA2236049.1"/>
    </source>
</evidence>
<comment type="caution">
    <text evidence="2">The sequence shown here is derived from an EMBL/GenBank/DDBJ whole genome shotgun (WGS) entry which is preliminary data.</text>
</comment>
<sequence>MPRYFFHLDCNGTAVPDGTGMEFQDADQAWEATQKTARELMLTEPEPGVNWLTCAFVVMDEAGETVFEFPFSEAIEVPPRPN</sequence>
<reference evidence="2 3" key="1">
    <citation type="submission" date="2019-09" db="EMBL/GenBank/DDBJ databases">
        <title>Salinarimonas rosea gen. nov., sp. nov., a new member of the a-2 subgroup of the Proteobacteria.</title>
        <authorList>
            <person name="Liu J."/>
        </authorList>
    </citation>
    <scope>NUCLEOTIDE SEQUENCE [LARGE SCALE GENOMIC DNA]</scope>
    <source>
        <strain evidence="2 3">BN140002</strain>
    </source>
</reference>
<accession>A0A5B2VCK8</accession>
<dbReference type="OrthoDB" id="8296556at2"/>
<dbReference type="EMBL" id="VUOA01000029">
    <property type="protein sequence ID" value="KAA2236049.1"/>
    <property type="molecule type" value="Genomic_DNA"/>
</dbReference>